<protein>
    <submittedName>
        <fullName evidence="2">Uncharacterized protein</fullName>
    </submittedName>
</protein>
<dbReference type="EMBL" id="SNRW01000830">
    <property type="protein sequence ID" value="KAA6399043.1"/>
    <property type="molecule type" value="Genomic_DNA"/>
</dbReference>
<feature type="region of interest" description="Disordered" evidence="1">
    <location>
        <begin position="175"/>
        <end position="256"/>
    </location>
</feature>
<feature type="compositionally biased region" description="Polar residues" evidence="1">
    <location>
        <begin position="77"/>
        <end position="94"/>
    </location>
</feature>
<organism evidence="2 3">
    <name type="scientific">Streblomastix strix</name>
    <dbReference type="NCBI Taxonomy" id="222440"/>
    <lineage>
        <taxon>Eukaryota</taxon>
        <taxon>Metamonada</taxon>
        <taxon>Preaxostyla</taxon>
        <taxon>Oxymonadida</taxon>
        <taxon>Streblomastigidae</taxon>
        <taxon>Streblomastix</taxon>
    </lineage>
</organism>
<accession>A0A5J4WW32</accession>
<reference evidence="2 3" key="1">
    <citation type="submission" date="2019-03" db="EMBL/GenBank/DDBJ databases">
        <title>Single cell metagenomics reveals metabolic interactions within the superorganism composed of flagellate Streblomastix strix and complex community of Bacteroidetes bacteria on its surface.</title>
        <authorList>
            <person name="Treitli S.C."/>
            <person name="Kolisko M."/>
            <person name="Husnik F."/>
            <person name="Keeling P."/>
            <person name="Hampl V."/>
        </authorList>
    </citation>
    <scope>NUCLEOTIDE SEQUENCE [LARGE SCALE GENOMIC DNA]</scope>
    <source>
        <strain evidence="2">ST1C</strain>
    </source>
</reference>
<gene>
    <name evidence="2" type="ORF">EZS28_005424</name>
</gene>
<evidence type="ECO:0000256" key="1">
    <source>
        <dbReference type="SAM" id="MobiDB-lite"/>
    </source>
</evidence>
<comment type="caution">
    <text evidence="2">The sequence shown here is derived from an EMBL/GenBank/DDBJ whole genome shotgun (WGS) entry which is preliminary data.</text>
</comment>
<evidence type="ECO:0000313" key="3">
    <source>
        <dbReference type="Proteomes" id="UP000324800"/>
    </source>
</evidence>
<sequence length="256" mass="29142">MYFRGSTTTSCASLILRQRRDRLAPNNQPRDKPSQRSAVLTPAQITNNLLLRINTKSEYQTQQSQISQTPSQQQGTDSEGNQTQRQNTISRNSHTVMEIDMESEGRDINPPPLLAKINQASINRQRDYWATKSYLLKYIGKPCAGQHHPGRGQGRIEVQEELDTDLKLDTVGLQSPISDSEEQGKEKDQSIAFWNNPRKSYRQDDRSNSRGNNQNFQLRYNTRDDFRSQGRGQRGGGIDCRGRGYRGNRGGRNRDG</sequence>
<proteinExistence type="predicted"/>
<evidence type="ECO:0000313" key="2">
    <source>
        <dbReference type="EMBL" id="KAA6399043.1"/>
    </source>
</evidence>
<feature type="region of interest" description="Disordered" evidence="1">
    <location>
        <begin position="17"/>
        <end position="43"/>
    </location>
</feature>
<feature type="compositionally biased region" description="Gly residues" evidence="1">
    <location>
        <begin position="232"/>
        <end position="242"/>
    </location>
</feature>
<feature type="compositionally biased region" description="Basic residues" evidence="1">
    <location>
        <begin position="243"/>
        <end position="256"/>
    </location>
</feature>
<dbReference type="AlphaFoldDB" id="A0A5J4WW32"/>
<name>A0A5J4WW32_9EUKA</name>
<feature type="compositionally biased region" description="Low complexity" evidence="1">
    <location>
        <begin position="60"/>
        <end position="76"/>
    </location>
</feature>
<feature type="compositionally biased region" description="Polar residues" evidence="1">
    <location>
        <begin position="209"/>
        <end position="220"/>
    </location>
</feature>
<dbReference type="Proteomes" id="UP000324800">
    <property type="component" value="Unassembled WGS sequence"/>
</dbReference>
<feature type="region of interest" description="Disordered" evidence="1">
    <location>
        <begin position="60"/>
        <end position="94"/>
    </location>
</feature>